<evidence type="ECO:0000313" key="2">
    <source>
        <dbReference type="EMBL" id="PLB43819.1"/>
    </source>
</evidence>
<comment type="caution">
    <text evidence="2">The sequence shown here is derived from an EMBL/GenBank/DDBJ whole genome shotgun (WGS) entry which is preliminary data.</text>
</comment>
<reference evidence="2 3" key="1">
    <citation type="submission" date="2016-12" db="EMBL/GenBank/DDBJ databases">
        <title>The genomes of Aspergillus section Nigri reveals drivers in fungal speciation.</title>
        <authorList>
            <consortium name="DOE Joint Genome Institute"/>
            <person name="Vesth T.C."/>
            <person name="Nybo J."/>
            <person name="Theobald S."/>
            <person name="Brandl J."/>
            <person name="Frisvad J.C."/>
            <person name="Nielsen K.F."/>
            <person name="Lyhne E.K."/>
            <person name="Kogle M.E."/>
            <person name="Kuo A."/>
            <person name="Riley R."/>
            <person name="Clum A."/>
            <person name="Nolan M."/>
            <person name="Lipzen A."/>
            <person name="Salamov A."/>
            <person name="Henrissat B."/>
            <person name="Wiebenga A."/>
            <person name="De Vries R.P."/>
            <person name="Grigoriev I.V."/>
            <person name="Mortensen U.H."/>
            <person name="Andersen M.R."/>
            <person name="Baker S.E."/>
        </authorList>
    </citation>
    <scope>NUCLEOTIDE SEQUENCE [LARGE SCALE GENOMIC DNA]</scope>
    <source>
        <strain evidence="2 3">IBT 23096</strain>
    </source>
</reference>
<dbReference type="OrthoDB" id="5418203at2759"/>
<organism evidence="2 3">
    <name type="scientific">Aspergillus steynii IBT 23096</name>
    <dbReference type="NCBI Taxonomy" id="1392250"/>
    <lineage>
        <taxon>Eukaryota</taxon>
        <taxon>Fungi</taxon>
        <taxon>Dikarya</taxon>
        <taxon>Ascomycota</taxon>
        <taxon>Pezizomycotina</taxon>
        <taxon>Eurotiomycetes</taxon>
        <taxon>Eurotiomycetidae</taxon>
        <taxon>Eurotiales</taxon>
        <taxon>Aspergillaceae</taxon>
        <taxon>Aspergillus</taxon>
        <taxon>Aspergillus subgen. Circumdati</taxon>
    </lineage>
</organism>
<dbReference type="VEuPathDB" id="FungiDB:P170DRAFT_514135"/>
<feature type="compositionally biased region" description="Low complexity" evidence="1">
    <location>
        <begin position="151"/>
        <end position="162"/>
    </location>
</feature>
<dbReference type="RefSeq" id="XP_024699121.1">
    <property type="nucleotide sequence ID" value="XM_024855177.1"/>
</dbReference>
<name>A0A2I2FT63_9EURO</name>
<feature type="compositionally biased region" description="Low complexity" evidence="1">
    <location>
        <begin position="184"/>
        <end position="212"/>
    </location>
</feature>
<keyword evidence="3" id="KW-1185">Reference proteome</keyword>
<feature type="compositionally biased region" description="Acidic residues" evidence="1">
    <location>
        <begin position="138"/>
        <end position="150"/>
    </location>
</feature>
<accession>A0A2I2FT63</accession>
<dbReference type="EMBL" id="MSFO01000010">
    <property type="protein sequence ID" value="PLB43819.1"/>
    <property type="molecule type" value="Genomic_DNA"/>
</dbReference>
<dbReference type="GeneID" id="36562883"/>
<dbReference type="Proteomes" id="UP000234275">
    <property type="component" value="Unassembled WGS sequence"/>
</dbReference>
<proteinExistence type="predicted"/>
<evidence type="ECO:0000313" key="3">
    <source>
        <dbReference type="Proteomes" id="UP000234275"/>
    </source>
</evidence>
<evidence type="ECO:0000256" key="1">
    <source>
        <dbReference type="SAM" id="MobiDB-lite"/>
    </source>
</evidence>
<protein>
    <submittedName>
        <fullName evidence="2">Uncharacterized protein</fullName>
    </submittedName>
</protein>
<feature type="compositionally biased region" description="Basic and acidic residues" evidence="1">
    <location>
        <begin position="238"/>
        <end position="276"/>
    </location>
</feature>
<feature type="region of interest" description="Disordered" evidence="1">
    <location>
        <begin position="104"/>
        <end position="282"/>
    </location>
</feature>
<sequence>MTRSSRGKAGFGFSTPDAIHFVLLCSLLISPSPGCSRPAIDFRPPSLFTENLLTVPSLRSTVAQPNPIPSGRSIESTRLESLRVASAAATSELHSSLRDLSIAQTPVKDIPRPTVTTNMSSNKPAASKKKPAAPVADSWEDEADDSESSPDLDSPAPDQDPATMLSPSVTAAEGPLDPPPTPISPQTSQPWVATPAYASTGPSSSTSSGARSPTRRPEKQTAVAGRMIAGALGMRAPKRTEEQRAYDRSVKEQEIRRRNREREEAAKAKEDEERAKAAVWDE</sequence>
<dbReference type="AlphaFoldDB" id="A0A2I2FT63"/>
<gene>
    <name evidence="2" type="ORF">P170DRAFT_514135</name>
</gene>